<dbReference type="GO" id="GO:0000155">
    <property type="term" value="F:phosphorelay sensor kinase activity"/>
    <property type="evidence" value="ECO:0007669"/>
    <property type="project" value="InterPro"/>
</dbReference>
<feature type="domain" description="Signal transduction histidine kinase internal region" evidence="2">
    <location>
        <begin position="177"/>
        <end position="226"/>
    </location>
</feature>
<proteinExistence type="predicted"/>
<dbReference type="AlphaFoldDB" id="A0A561PT98"/>
<dbReference type="InterPro" id="IPR010559">
    <property type="entry name" value="Sig_transdc_His_kin_internal"/>
</dbReference>
<sequence length="303" mass="34923">MALLGLYAFPQLRVNWPSAVGLKWVLVHDIAYGFINFHLFYVLVFAWLPLPVKRRQYAKAAAGTLLVILLFSVIKFLVGYYLFPDQVLQRMFALTGVPKIYMSFREYLPVTIRTGLGVALLAYGYRLFLQWRNTEPEDRILATAAAQARSRYDRMQEGSRQLLHHLQLLTPVLEDEQKREEEGTKAVLLLSDLLRYMLYDKALEKERVPFKKELAHFERYIALRNLLHPQQSIALHTTGGIPQGTIEGLWLQQCVEASLQQWQQVTGTITIALTCSEEVVTLSLETPHQKKNHQHIPLFPDHV</sequence>
<dbReference type="GO" id="GO:0016020">
    <property type="term" value="C:membrane"/>
    <property type="evidence" value="ECO:0007669"/>
    <property type="project" value="InterPro"/>
</dbReference>
<feature type="transmembrane region" description="Helical" evidence="1">
    <location>
        <begin position="30"/>
        <end position="48"/>
    </location>
</feature>
<protein>
    <submittedName>
        <fullName evidence="3">Histidine kinase</fullName>
    </submittedName>
</protein>
<feature type="transmembrane region" description="Helical" evidence="1">
    <location>
        <begin position="107"/>
        <end position="129"/>
    </location>
</feature>
<keyword evidence="1" id="KW-0812">Transmembrane</keyword>
<name>A0A561PT98_9BACT</name>
<accession>A0A561PT98</accession>
<keyword evidence="1" id="KW-1133">Transmembrane helix</keyword>
<comment type="caution">
    <text evidence="3">The sequence shown here is derived from an EMBL/GenBank/DDBJ whole genome shotgun (WGS) entry which is preliminary data.</text>
</comment>
<feature type="transmembrane region" description="Helical" evidence="1">
    <location>
        <begin position="60"/>
        <end position="83"/>
    </location>
</feature>
<keyword evidence="1" id="KW-0472">Membrane</keyword>
<gene>
    <name evidence="3" type="ORF">FHW36_103145</name>
</gene>
<keyword evidence="3" id="KW-0418">Kinase</keyword>
<reference evidence="3 4" key="1">
    <citation type="submission" date="2019-06" db="EMBL/GenBank/DDBJ databases">
        <title>Sorghum-associated microbial communities from plants grown in Nebraska, USA.</title>
        <authorList>
            <person name="Schachtman D."/>
        </authorList>
    </citation>
    <scope>NUCLEOTIDE SEQUENCE [LARGE SCALE GENOMIC DNA]</scope>
    <source>
        <strain evidence="3 4">1209</strain>
    </source>
</reference>
<evidence type="ECO:0000313" key="4">
    <source>
        <dbReference type="Proteomes" id="UP000320811"/>
    </source>
</evidence>
<keyword evidence="4" id="KW-1185">Reference proteome</keyword>
<dbReference type="EMBL" id="VIWO01000003">
    <property type="protein sequence ID" value="TWF41341.1"/>
    <property type="molecule type" value="Genomic_DNA"/>
</dbReference>
<keyword evidence="3" id="KW-0808">Transferase</keyword>
<evidence type="ECO:0000259" key="2">
    <source>
        <dbReference type="Pfam" id="PF06580"/>
    </source>
</evidence>
<dbReference type="Proteomes" id="UP000320811">
    <property type="component" value="Unassembled WGS sequence"/>
</dbReference>
<organism evidence="3 4">
    <name type="scientific">Chitinophaga polysaccharea</name>
    <dbReference type="NCBI Taxonomy" id="1293035"/>
    <lineage>
        <taxon>Bacteria</taxon>
        <taxon>Pseudomonadati</taxon>
        <taxon>Bacteroidota</taxon>
        <taxon>Chitinophagia</taxon>
        <taxon>Chitinophagales</taxon>
        <taxon>Chitinophagaceae</taxon>
        <taxon>Chitinophaga</taxon>
    </lineage>
</organism>
<evidence type="ECO:0000256" key="1">
    <source>
        <dbReference type="SAM" id="Phobius"/>
    </source>
</evidence>
<evidence type="ECO:0000313" key="3">
    <source>
        <dbReference type="EMBL" id="TWF41341.1"/>
    </source>
</evidence>
<dbReference type="Pfam" id="PF06580">
    <property type="entry name" value="His_kinase"/>
    <property type="match status" value="1"/>
</dbReference>